<dbReference type="InterPro" id="IPR044444">
    <property type="entry name" value="Ribosomal_mL44_DSRM_metazoa"/>
</dbReference>
<dbReference type="SUPFAM" id="SSF69065">
    <property type="entry name" value="RNase III domain-like"/>
    <property type="match status" value="1"/>
</dbReference>
<evidence type="ECO:0000256" key="7">
    <source>
        <dbReference type="ARBA" id="ARBA00035187"/>
    </source>
</evidence>
<dbReference type="GO" id="GO:0003725">
    <property type="term" value="F:double-stranded RNA binding"/>
    <property type="evidence" value="ECO:0007669"/>
    <property type="project" value="InterPro"/>
</dbReference>
<evidence type="ECO:0000313" key="10">
    <source>
        <dbReference type="Proteomes" id="UP000241462"/>
    </source>
</evidence>
<dbReference type="STRING" id="2025994.A0A2T3ABW8"/>
<dbReference type="SUPFAM" id="SSF54768">
    <property type="entry name" value="dsRNA-binding domain-like"/>
    <property type="match status" value="1"/>
</dbReference>
<feature type="domain" description="RNase III" evidence="8">
    <location>
        <begin position="107"/>
        <end position="301"/>
    </location>
</feature>
<protein>
    <recommendedName>
        <fullName evidence="7">Large ribosomal subunit protein mL44</fullName>
    </recommendedName>
</protein>
<evidence type="ECO:0000256" key="4">
    <source>
        <dbReference type="ARBA" id="ARBA00023128"/>
    </source>
</evidence>
<dbReference type="Pfam" id="PF22892">
    <property type="entry name" value="DSRM_MRPL44"/>
    <property type="match status" value="1"/>
</dbReference>
<dbReference type="EMBL" id="KZ678417">
    <property type="protein sequence ID" value="PSR90657.1"/>
    <property type="molecule type" value="Genomic_DNA"/>
</dbReference>
<dbReference type="InterPro" id="IPR014720">
    <property type="entry name" value="dsRBD_dom"/>
</dbReference>
<keyword evidence="3" id="KW-0689">Ribosomal protein</keyword>
<accession>A0A2T3ABW8</accession>
<dbReference type="InterPro" id="IPR036389">
    <property type="entry name" value="RNase_III_sf"/>
</dbReference>
<reference evidence="9 10" key="1">
    <citation type="journal article" date="2018" name="Mycol. Prog.">
        <title>Coniella lustricola, a new species from submerged detritus.</title>
        <authorList>
            <person name="Raudabaugh D.B."/>
            <person name="Iturriaga T."/>
            <person name="Carver A."/>
            <person name="Mondo S."/>
            <person name="Pangilinan J."/>
            <person name="Lipzen A."/>
            <person name="He G."/>
            <person name="Amirebrahimi M."/>
            <person name="Grigoriev I.V."/>
            <person name="Miller A.N."/>
        </authorList>
    </citation>
    <scope>NUCLEOTIDE SEQUENCE [LARGE SCALE GENOMIC DNA]</scope>
    <source>
        <strain evidence="9 10">B22-T-1</strain>
    </source>
</reference>
<dbReference type="GO" id="GO:0006396">
    <property type="term" value="P:RNA processing"/>
    <property type="evidence" value="ECO:0007669"/>
    <property type="project" value="InterPro"/>
</dbReference>
<evidence type="ECO:0000256" key="5">
    <source>
        <dbReference type="ARBA" id="ARBA00023274"/>
    </source>
</evidence>
<dbReference type="PANTHER" id="PTHR11207">
    <property type="entry name" value="RIBONUCLEASE III"/>
    <property type="match status" value="1"/>
</dbReference>
<dbReference type="Gene3D" id="1.10.1520.10">
    <property type="entry name" value="Ribonuclease III domain"/>
    <property type="match status" value="1"/>
</dbReference>
<dbReference type="PROSITE" id="PS50142">
    <property type="entry name" value="RNASE_3_2"/>
    <property type="match status" value="1"/>
</dbReference>
<evidence type="ECO:0000256" key="3">
    <source>
        <dbReference type="ARBA" id="ARBA00022980"/>
    </source>
</evidence>
<sequence length="434" mass="47921">MPRITAPKMAVFFCQLDGCAYQPPAGDQTCLGYLWPLLSTRPGATPSSSRPTLSSTACLRAQSQAWTARSKDAHHDVPSTRRCQSTIADTSAIPSPPPKKAARSAKLAALHARLALSDKIPVQTLARTLVDPSADPAPLFNNSNLAFLGQTFISYYTSEMLMCRYPRLPMEIMHAAMKSYAGDKTLFSVARSWGVESAAAPGAEVDPGLMQFSLDVDRTGNTKWGFVRSEYQHKFKYRHSISSRVVMDDDFGEMLPRKVQYDEPGVGDFKDNKNPDKIAKSHNIYGDFVRAVVGAIYTHSGREAARSFIKAHILSRHLDLEKLFTFKVPLRELARLCAREEFEKPVARLLSETGRQSRTPVFVVGIFSGNDKLGEGIAASLDHARKKACMNALKAWYLYSPGEDVRVPSDMMADGAKHWEPVYVDIGEVITSGV</sequence>
<dbReference type="SMART" id="SM00358">
    <property type="entry name" value="DSRM"/>
    <property type="match status" value="1"/>
</dbReference>
<dbReference type="FunCoup" id="A0A2T3ABW8">
    <property type="interactions" value="382"/>
</dbReference>
<dbReference type="InterPro" id="IPR000999">
    <property type="entry name" value="RNase_III_dom"/>
</dbReference>
<keyword evidence="2" id="KW-0694">RNA-binding</keyword>
<gene>
    <name evidence="9" type="ORF">BD289DRAFT_365820</name>
</gene>
<dbReference type="CDD" id="cd19873">
    <property type="entry name" value="DSRM_MRPL3_like"/>
    <property type="match status" value="1"/>
</dbReference>
<keyword evidence="4" id="KW-0496">Mitochondrion</keyword>
<dbReference type="OrthoDB" id="67027at2759"/>
<keyword evidence="10" id="KW-1185">Reference proteome</keyword>
<dbReference type="GO" id="GO:0003735">
    <property type="term" value="F:structural constituent of ribosome"/>
    <property type="evidence" value="ECO:0007669"/>
    <property type="project" value="TreeGrafter"/>
</dbReference>
<keyword evidence="5" id="KW-0687">Ribonucleoprotein</keyword>
<dbReference type="SMART" id="SM00535">
    <property type="entry name" value="RIBOc"/>
    <property type="match status" value="1"/>
</dbReference>
<dbReference type="InterPro" id="IPR044443">
    <property type="entry name" value="Ribosomal_mL44_DSRM_fung"/>
</dbReference>
<comment type="similarity">
    <text evidence="6">Belongs to the ribonuclease III family. Mitochondrion-specific ribosomal protein mL44 subfamily.</text>
</comment>
<dbReference type="Pfam" id="PF00636">
    <property type="entry name" value="Ribonuclease_3"/>
    <property type="match status" value="1"/>
</dbReference>
<evidence type="ECO:0000256" key="2">
    <source>
        <dbReference type="ARBA" id="ARBA00022884"/>
    </source>
</evidence>
<evidence type="ECO:0000313" key="9">
    <source>
        <dbReference type="EMBL" id="PSR90657.1"/>
    </source>
</evidence>
<dbReference type="Proteomes" id="UP000241462">
    <property type="component" value="Unassembled WGS sequence"/>
</dbReference>
<dbReference type="AlphaFoldDB" id="A0A2T3ABW8"/>
<evidence type="ECO:0000256" key="1">
    <source>
        <dbReference type="ARBA" id="ARBA00004173"/>
    </source>
</evidence>
<dbReference type="PANTHER" id="PTHR11207:SF32">
    <property type="entry name" value="LARGE RIBOSOMAL SUBUNIT PROTEIN ML44"/>
    <property type="match status" value="1"/>
</dbReference>
<name>A0A2T3ABW8_9PEZI</name>
<evidence type="ECO:0000256" key="6">
    <source>
        <dbReference type="ARBA" id="ARBA00024034"/>
    </source>
</evidence>
<proteinExistence type="inferred from homology"/>
<evidence type="ECO:0000259" key="8">
    <source>
        <dbReference type="PROSITE" id="PS50142"/>
    </source>
</evidence>
<dbReference type="GO" id="GO:0004525">
    <property type="term" value="F:ribonuclease III activity"/>
    <property type="evidence" value="ECO:0007669"/>
    <property type="project" value="InterPro"/>
</dbReference>
<dbReference type="GO" id="GO:0005739">
    <property type="term" value="C:mitochondrion"/>
    <property type="evidence" value="ECO:0007669"/>
    <property type="project" value="TreeGrafter"/>
</dbReference>
<organism evidence="9 10">
    <name type="scientific">Coniella lustricola</name>
    <dbReference type="NCBI Taxonomy" id="2025994"/>
    <lineage>
        <taxon>Eukaryota</taxon>
        <taxon>Fungi</taxon>
        <taxon>Dikarya</taxon>
        <taxon>Ascomycota</taxon>
        <taxon>Pezizomycotina</taxon>
        <taxon>Sordariomycetes</taxon>
        <taxon>Sordariomycetidae</taxon>
        <taxon>Diaporthales</taxon>
        <taxon>Schizoparmaceae</taxon>
        <taxon>Coniella</taxon>
    </lineage>
</organism>
<comment type="subcellular location">
    <subcellularLocation>
        <location evidence="1">Mitochondrion</location>
    </subcellularLocation>
</comment>
<dbReference type="InParanoid" id="A0A2T3ABW8"/>
<dbReference type="Gene3D" id="3.30.160.20">
    <property type="match status" value="1"/>
</dbReference>